<accession>A0A1Q2CYR0</accession>
<gene>
    <name evidence="1" type="ORF">BW733_11000</name>
</gene>
<dbReference type="KEGG" id="tfa:BW733_11000"/>
<proteinExistence type="predicted"/>
<reference evidence="1 2" key="1">
    <citation type="journal article" date="2008" name="Int. J. Syst. Evol. Microbiol.">
        <title>Tessaracoccus flavescens sp. nov., isolated from marine sediment.</title>
        <authorList>
            <person name="Lee D.W."/>
            <person name="Lee S.D."/>
        </authorList>
    </citation>
    <scope>NUCLEOTIDE SEQUENCE [LARGE SCALE GENOMIC DNA]</scope>
    <source>
        <strain evidence="1 2">SST-39T</strain>
    </source>
</reference>
<dbReference type="OrthoDB" id="5144412at2"/>
<dbReference type="Proteomes" id="UP000188235">
    <property type="component" value="Chromosome"/>
</dbReference>
<sequence length="133" mass="15073">MVFDYGFLKLRCGSVTTRADGYNHIKDRHKTQFAMLAAPAGRTWEDLVHFALLWNQYDPDKFLVNKARNKACRSRLLYLRNQHGRTVSSKVYKVIYVYTTGKVITVFPDSTQCTNANVGLTGPQPLSQPGETS</sequence>
<evidence type="ECO:0000313" key="2">
    <source>
        <dbReference type="Proteomes" id="UP000188235"/>
    </source>
</evidence>
<evidence type="ECO:0000313" key="1">
    <source>
        <dbReference type="EMBL" id="AQP51279.1"/>
    </source>
</evidence>
<protein>
    <recommendedName>
        <fullName evidence="3">Bacterial EndoU nuclease domain-containing protein</fullName>
    </recommendedName>
</protein>
<dbReference type="RefSeq" id="WP_077350432.1">
    <property type="nucleotide sequence ID" value="NZ_CP019607.1"/>
</dbReference>
<dbReference type="EMBL" id="CP019607">
    <property type="protein sequence ID" value="AQP51279.1"/>
    <property type="molecule type" value="Genomic_DNA"/>
</dbReference>
<evidence type="ECO:0008006" key="3">
    <source>
        <dbReference type="Google" id="ProtNLM"/>
    </source>
</evidence>
<keyword evidence="2" id="KW-1185">Reference proteome</keyword>
<name>A0A1Q2CYR0_9ACTN</name>
<dbReference type="AlphaFoldDB" id="A0A1Q2CYR0"/>
<organism evidence="1 2">
    <name type="scientific">Tessaracoccus flavescens</name>
    <dbReference type="NCBI Taxonomy" id="399497"/>
    <lineage>
        <taxon>Bacteria</taxon>
        <taxon>Bacillati</taxon>
        <taxon>Actinomycetota</taxon>
        <taxon>Actinomycetes</taxon>
        <taxon>Propionibacteriales</taxon>
        <taxon>Propionibacteriaceae</taxon>
        <taxon>Tessaracoccus</taxon>
    </lineage>
</organism>